<keyword evidence="2 6" id="KW-0545">Nucleotide biosynthesis</keyword>
<comment type="catalytic activity">
    <reaction evidence="6 8">
        <text>AMP + ATP = 2 ADP</text>
        <dbReference type="Rhea" id="RHEA:12973"/>
        <dbReference type="ChEBI" id="CHEBI:30616"/>
        <dbReference type="ChEBI" id="CHEBI:456215"/>
        <dbReference type="ChEBI" id="CHEBI:456216"/>
        <dbReference type="EC" id="2.7.4.3"/>
    </reaction>
</comment>
<feature type="binding site" evidence="6">
    <location>
        <position position="133"/>
    </location>
    <ligand>
        <name>Zn(2+)</name>
        <dbReference type="ChEBI" id="CHEBI:29105"/>
        <note>structural</note>
    </ligand>
</feature>
<feature type="region of interest" description="NMP" evidence="6">
    <location>
        <begin position="30"/>
        <end position="59"/>
    </location>
</feature>
<keyword evidence="5 6" id="KW-0862">Zinc</keyword>
<feature type="binding site" evidence="6">
    <location>
        <begin position="10"/>
        <end position="15"/>
    </location>
    <ligand>
        <name>ATP</name>
        <dbReference type="ChEBI" id="CHEBI:30616"/>
    </ligand>
</feature>
<dbReference type="HAMAP" id="MF_00235">
    <property type="entry name" value="Adenylate_kinase_Adk"/>
    <property type="match status" value="1"/>
</dbReference>
<evidence type="ECO:0000256" key="8">
    <source>
        <dbReference type="RuleBase" id="RU003331"/>
    </source>
</evidence>
<accession>A0ABT1XZC9</accession>
<evidence type="ECO:0000313" key="10">
    <source>
        <dbReference type="EMBL" id="MCR6543975.1"/>
    </source>
</evidence>
<dbReference type="Proteomes" id="UP001524944">
    <property type="component" value="Unassembled WGS sequence"/>
</dbReference>
<keyword evidence="6" id="KW-0479">Metal-binding</keyword>
<feature type="binding site" evidence="6">
    <location>
        <position position="92"/>
    </location>
    <ligand>
        <name>AMP</name>
        <dbReference type="ChEBI" id="CHEBI:456215"/>
    </ligand>
</feature>
<dbReference type="NCBIfam" id="NF001381">
    <property type="entry name" value="PRK00279.1-3"/>
    <property type="match status" value="1"/>
</dbReference>
<evidence type="ECO:0000256" key="5">
    <source>
        <dbReference type="ARBA" id="ARBA00022833"/>
    </source>
</evidence>
<feature type="domain" description="Adenylate kinase active site lid" evidence="9">
    <location>
        <begin position="127"/>
        <end position="162"/>
    </location>
</feature>
<feature type="binding site" evidence="6">
    <location>
        <position position="127"/>
    </location>
    <ligand>
        <name>ATP</name>
        <dbReference type="ChEBI" id="CHEBI:30616"/>
    </ligand>
</feature>
<dbReference type="NCBIfam" id="NF001379">
    <property type="entry name" value="PRK00279.1-1"/>
    <property type="match status" value="1"/>
</dbReference>
<dbReference type="GO" id="GO:0004017">
    <property type="term" value="F:AMP kinase activity"/>
    <property type="evidence" value="ECO:0007669"/>
    <property type="project" value="UniProtKB-EC"/>
</dbReference>
<dbReference type="PRINTS" id="PR00094">
    <property type="entry name" value="ADENYLTKNASE"/>
</dbReference>
<feature type="binding site" evidence="6">
    <location>
        <position position="130"/>
    </location>
    <ligand>
        <name>Zn(2+)</name>
        <dbReference type="ChEBI" id="CHEBI:29105"/>
        <note>structural</note>
    </ligand>
</feature>
<evidence type="ECO:0000256" key="7">
    <source>
        <dbReference type="RuleBase" id="RU003330"/>
    </source>
</evidence>
<evidence type="ECO:0000256" key="3">
    <source>
        <dbReference type="ARBA" id="ARBA00022741"/>
    </source>
</evidence>
<comment type="similarity">
    <text evidence="6 7">Belongs to the adenylate kinase family.</text>
</comment>
<feature type="binding site" evidence="6">
    <location>
        <position position="31"/>
    </location>
    <ligand>
        <name>AMP</name>
        <dbReference type="ChEBI" id="CHEBI:456215"/>
    </ligand>
</feature>
<dbReference type="Gene3D" id="3.40.50.300">
    <property type="entry name" value="P-loop containing nucleotide triphosphate hydrolases"/>
    <property type="match status" value="1"/>
</dbReference>
<evidence type="ECO:0000256" key="2">
    <source>
        <dbReference type="ARBA" id="ARBA00022727"/>
    </source>
</evidence>
<dbReference type="PANTHER" id="PTHR23359">
    <property type="entry name" value="NUCLEOTIDE KINASE"/>
    <property type="match status" value="1"/>
</dbReference>
<comment type="subcellular location">
    <subcellularLocation>
        <location evidence="6 8">Cytoplasm</location>
    </subcellularLocation>
</comment>
<dbReference type="InterPro" id="IPR027417">
    <property type="entry name" value="P-loop_NTPase"/>
</dbReference>
<keyword evidence="6" id="KW-0963">Cytoplasm</keyword>
<dbReference type="InterPro" id="IPR006259">
    <property type="entry name" value="Adenyl_kin_sub"/>
</dbReference>
<feature type="binding site" evidence="6">
    <location>
        <position position="160"/>
    </location>
    <ligand>
        <name>AMP</name>
        <dbReference type="ChEBI" id="CHEBI:456215"/>
    </ligand>
</feature>
<feature type="binding site" evidence="6">
    <location>
        <position position="150"/>
    </location>
    <ligand>
        <name>Zn(2+)</name>
        <dbReference type="ChEBI" id="CHEBI:29105"/>
        <note>structural</note>
    </ligand>
</feature>
<name>A0ABT1XZC9_9FIRM</name>
<dbReference type="NCBIfam" id="NF011100">
    <property type="entry name" value="PRK14527.1"/>
    <property type="match status" value="1"/>
</dbReference>
<keyword evidence="4 6" id="KW-0418">Kinase</keyword>
<protein>
    <recommendedName>
        <fullName evidence="6 8">Adenylate kinase</fullName>
        <shortName evidence="6">AK</shortName>
        <ecNumber evidence="6 8">2.7.4.3</ecNumber>
    </recommendedName>
    <alternativeName>
        <fullName evidence="6">ATP-AMP transphosphorylase</fullName>
    </alternativeName>
    <alternativeName>
        <fullName evidence="6">ATP:AMP phosphotransferase</fullName>
    </alternativeName>
    <alternativeName>
        <fullName evidence="6">Adenylate monophosphate kinase</fullName>
    </alternativeName>
</protein>
<feature type="binding site" evidence="6">
    <location>
        <position position="36"/>
    </location>
    <ligand>
        <name>AMP</name>
        <dbReference type="ChEBI" id="CHEBI:456215"/>
    </ligand>
</feature>
<keyword evidence="1 6" id="KW-0808">Transferase</keyword>
<reference evidence="10 11" key="1">
    <citation type="submission" date="2022-08" db="EMBL/GenBank/DDBJ databases">
        <title>Proteogenomics of the novel Dehalobacterium formicoaceticum strain EZ94 highlights a key role of methyltransferases during anaerobic dichloromethane degradation.</title>
        <authorList>
            <person name="Wasmund K."/>
        </authorList>
    </citation>
    <scope>NUCLEOTIDE SEQUENCE [LARGE SCALE GENOMIC DNA]</scope>
    <source>
        <strain evidence="10 11">EZ94</strain>
    </source>
</reference>
<dbReference type="EMBL" id="JANPWE010000001">
    <property type="protein sequence ID" value="MCR6543975.1"/>
    <property type="molecule type" value="Genomic_DNA"/>
</dbReference>
<dbReference type="EC" id="2.7.4.3" evidence="6 8"/>
<keyword evidence="3 6" id="KW-0547">Nucleotide-binding</keyword>
<feature type="binding site" evidence="6">
    <location>
        <begin position="136"/>
        <end position="137"/>
    </location>
    <ligand>
        <name>ATP</name>
        <dbReference type="ChEBI" id="CHEBI:30616"/>
    </ligand>
</feature>
<dbReference type="InterPro" id="IPR000850">
    <property type="entry name" value="Adenylat/UMP-CMP_kin"/>
</dbReference>
<dbReference type="CDD" id="cd01428">
    <property type="entry name" value="ADK"/>
    <property type="match status" value="1"/>
</dbReference>
<feature type="region of interest" description="LID" evidence="6">
    <location>
        <begin position="126"/>
        <end position="163"/>
    </location>
</feature>
<dbReference type="InterPro" id="IPR007862">
    <property type="entry name" value="Adenylate_kinase_lid-dom"/>
</dbReference>
<dbReference type="SUPFAM" id="SSF52540">
    <property type="entry name" value="P-loop containing nucleoside triphosphate hydrolases"/>
    <property type="match status" value="1"/>
</dbReference>
<dbReference type="Pfam" id="PF00406">
    <property type="entry name" value="ADK"/>
    <property type="match status" value="1"/>
</dbReference>
<feature type="binding site" evidence="6">
    <location>
        <position position="199"/>
    </location>
    <ligand>
        <name>ATP</name>
        <dbReference type="ChEBI" id="CHEBI:30616"/>
    </ligand>
</feature>
<comment type="domain">
    <text evidence="6">Consists of three domains, a large central CORE domain and two small peripheral domains, NMPbind and LID, which undergo movements during catalysis. The LID domain closes over the site of phosphoryl transfer upon ATP binding. Assembling and dissambling the active center during each catalytic cycle provides an effective means to prevent ATP hydrolysis. Some bacteria have evolved a zinc-coordinating structure that stabilizes the LID domain.</text>
</comment>
<evidence type="ECO:0000256" key="4">
    <source>
        <dbReference type="ARBA" id="ARBA00022777"/>
    </source>
</evidence>
<evidence type="ECO:0000259" key="9">
    <source>
        <dbReference type="Pfam" id="PF05191"/>
    </source>
</evidence>
<feature type="binding site" evidence="6">
    <location>
        <position position="153"/>
    </location>
    <ligand>
        <name>Zn(2+)</name>
        <dbReference type="ChEBI" id="CHEBI:29105"/>
        <note>structural</note>
    </ligand>
</feature>
<gene>
    <name evidence="6" type="primary">adk</name>
    <name evidence="10" type="ORF">NVS47_00315</name>
</gene>
<evidence type="ECO:0000256" key="6">
    <source>
        <dbReference type="HAMAP-Rule" id="MF_00235"/>
    </source>
</evidence>
<keyword evidence="11" id="KW-1185">Reference proteome</keyword>
<evidence type="ECO:0000256" key="1">
    <source>
        <dbReference type="ARBA" id="ARBA00022679"/>
    </source>
</evidence>
<feature type="binding site" evidence="6">
    <location>
        <begin position="85"/>
        <end position="88"/>
    </location>
    <ligand>
        <name>AMP</name>
        <dbReference type="ChEBI" id="CHEBI:456215"/>
    </ligand>
</feature>
<comment type="caution">
    <text evidence="10">The sequence shown here is derived from an EMBL/GenBank/DDBJ whole genome shotgun (WGS) entry which is preliminary data.</text>
</comment>
<dbReference type="NCBIfam" id="NF001380">
    <property type="entry name" value="PRK00279.1-2"/>
    <property type="match status" value="1"/>
</dbReference>
<comment type="subunit">
    <text evidence="6 8">Monomer.</text>
</comment>
<proteinExistence type="inferred from homology"/>
<dbReference type="InterPro" id="IPR033690">
    <property type="entry name" value="Adenylat_kinase_CS"/>
</dbReference>
<evidence type="ECO:0000313" key="11">
    <source>
        <dbReference type="Proteomes" id="UP001524944"/>
    </source>
</evidence>
<dbReference type="NCBIfam" id="TIGR01351">
    <property type="entry name" value="adk"/>
    <property type="match status" value="1"/>
</dbReference>
<organism evidence="10 11">
    <name type="scientific">Dehalobacterium formicoaceticum</name>
    <dbReference type="NCBI Taxonomy" id="51515"/>
    <lineage>
        <taxon>Bacteria</taxon>
        <taxon>Bacillati</taxon>
        <taxon>Bacillota</taxon>
        <taxon>Clostridia</taxon>
        <taxon>Eubacteriales</taxon>
        <taxon>Peptococcaceae</taxon>
        <taxon>Dehalobacterium</taxon>
    </lineage>
</organism>
<comment type="pathway">
    <text evidence="6">Purine metabolism; AMP biosynthesis via salvage pathway; AMP from ADP: step 1/1.</text>
</comment>
<dbReference type="PROSITE" id="PS00113">
    <property type="entry name" value="ADENYLATE_KINASE"/>
    <property type="match status" value="1"/>
</dbReference>
<feature type="binding site" evidence="6">
    <location>
        <position position="171"/>
    </location>
    <ligand>
        <name>AMP</name>
        <dbReference type="ChEBI" id="CHEBI:456215"/>
    </ligand>
</feature>
<sequence>MQMILLGPPGAGKGTQAETLVKKLGIPHISTGDMFRKAIKEGTALGTKAKGYMDQGLLVPDEVTIGIVKERIAQDDCRNGFLLDGFPRTVFQAESLDTILKDMKIQLDGVINIEVPKEKLVSRLTGRRVCKGCGATYHVIFNPPAVEGKCDKCGEMLMQRADDSEETVLNRLNVYEQQTAPLIEFYRAQGVLKNIDGDQPIDQVMIAIGKSLGSNWA</sequence>
<comment type="function">
    <text evidence="6">Catalyzes the reversible transfer of the terminal phosphate group between ATP and AMP. Plays an important role in cellular energy homeostasis and in adenine nucleotide metabolism.</text>
</comment>
<dbReference type="Pfam" id="PF05191">
    <property type="entry name" value="ADK_lid"/>
    <property type="match status" value="1"/>
</dbReference>
<keyword evidence="6 8" id="KW-0067">ATP-binding</keyword>
<feature type="binding site" evidence="6">
    <location>
        <begin position="57"/>
        <end position="59"/>
    </location>
    <ligand>
        <name>AMP</name>
        <dbReference type="ChEBI" id="CHEBI:456215"/>
    </ligand>
</feature>
<dbReference type="RefSeq" id="WP_089609489.1">
    <property type="nucleotide sequence ID" value="NZ_CP022121.1"/>
</dbReference>